<comment type="caution">
    <text evidence="2">The sequence shown here is derived from an EMBL/GenBank/DDBJ whole genome shotgun (WGS) entry which is preliminary data.</text>
</comment>
<evidence type="ECO:0008006" key="4">
    <source>
        <dbReference type="Google" id="ProtNLM"/>
    </source>
</evidence>
<accession>A0AAV5KP60</accession>
<dbReference type="CDD" id="cd00590">
    <property type="entry name" value="RRM_SF"/>
    <property type="match status" value="1"/>
</dbReference>
<dbReference type="Gene3D" id="3.30.70.330">
    <property type="match status" value="1"/>
</dbReference>
<sequence length="567" mass="64283">MTMRSKNKPSDERSLTSRLPMYDQGLLKNATSYLFTRFPQNWTPKRLWHLFATYGVGLGRIVDVFIPKKKDRRGNSFGFVRFAGVKNKGKLEKSLKMICFGTEKLRVTQAIERKPPQSTPTPPRHLPPPPLPETFKSKTFAEALLHGPSASNALNTKPQPQQSVCMDEFTAAKSILEMGEEMEDSSWLCNCATGEVHAPNLIPGLQQTFWENGFSDITTVPMGGNKILLKCDDEDSINHFISKEENWWGKWFKRIKPWSPSDVAEERLAWIRVTGLPLHVWNQRSFEKIGNFLGSFVLVDQFTINKECLDAARILISIVEIGQIDKEISIKVRDHLYSLKIMEDRWRTDPWWLKASSVYESDEFGFDEQSEYESDRLSGGWSLPFDEEIEQPKQIEKEPLLELMALLIESANSKSNTALSNGVIALGKLAVSENRGRSNDESQQISTPSLRTNSSNKHVDPTSPLQAHENSHKAQCSLGLSINADDLLCQENQEPSPHQNSKIPKLITCLHRGIWKKSVKVGKWRKRQSQKARVLGPSLSDSLMEKGSSISAKEVDELDIRRFVEFG</sequence>
<reference evidence="2 3" key="1">
    <citation type="journal article" date="2021" name="Commun. Biol.">
        <title>The genome of Shorea leprosula (Dipterocarpaceae) highlights the ecological relevance of drought in aseasonal tropical rainforests.</title>
        <authorList>
            <person name="Ng K.K.S."/>
            <person name="Kobayashi M.J."/>
            <person name="Fawcett J.A."/>
            <person name="Hatakeyama M."/>
            <person name="Paape T."/>
            <person name="Ng C.H."/>
            <person name="Ang C.C."/>
            <person name="Tnah L.H."/>
            <person name="Lee C.T."/>
            <person name="Nishiyama T."/>
            <person name="Sese J."/>
            <person name="O'Brien M.J."/>
            <person name="Copetti D."/>
            <person name="Mohd Noor M.I."/>
            <person name="Ong R.C."/>
            <person name="Putra M."/>
            <person name="Sireger I.Z."/>
            <person name="Indrioko S."/>
            <person name="Kosugi Y."/>
            <person name="Izuno A."/>
            <person name="Isagi Y."/>
            <person name="Lee S.L."/>
            <person name="Shimizu K.K."/>
        </authorList>
    </citation>
    <scope>NUCLEOTIDE SEQUENCE [LARGE SCALE GENOMIC DNA]</scope>
    <source>
        <strain evidence="2">214</strain>
    </source>
</reference>
<proteinExistence type="predicted"/>
<evidence type="ECO:0000313" key="2">
    <source>
        <dbReference type="EMBL" id="GKV26315.1"/>
    </source>
</evidence>
<feature type="compositionally biased region" description="Pro residues" evidence="1">
    <location>
        <begin position="117"/>
        <end position="132"/>
    </location>
</feature>
<name>A0AAV5KP60_9ROSI</name>
<dbReference type="Proteomes" id="UP001054252">
    <property type="component" value="Unassembled WGS sequence"/>
</dbReference>
<dbReference type="PANTHER" id="PTHR34427:SF5">
    <property type="entry name" value="DUF4283 DOMAIN-CONTAINING PROTEIN"/>
    <property type="match status" value="1"/>
</dbReference>
<dbReference type="GO" id="GO:0003676">
    <property type="term" value="F:nucleic acid binding"/>
    <property type="evidence" value="ECO:0007669"/>
    <property type="project" value="InterPro"/>
</dbReference>
<feature type="region of interest" description="Disordered" evidence="1">
    <location>
        <begin position="433"/>
        <end position="472"/>
    </location>
</feature>
<dbReference type="PANTHER" id="PTHR34427">
    <property type="entry name" value="DUF4283 DOMAIN PROTEIN"/>
    <property type="match status" value="1"/>
</dbReference>
<dbReference type="InterPro" id="IPR012677">
    <property type="entry name" value="Nucleotide-bd_a/b_plait_sf"/>
</dbReference>
<organism evidence="2 3">
    <name type="scientific">Rubroshorea leprosula</name>
    <dbReference type="NCBI Taxonomy" id="152421"/>
    <lineage>
        <taxon>Eukaryota</taxon>
        <taxon>Viridiplantae</taxon>
        <taxon>Streptophyta</taxon>
        <taxon>Embryophyta</taxon>
        <taxon>Tracheophyta</taxon>
        <taxon>Spermatophyta</taxon>
        <taxon>Magnoliopsida</taxon>
        <taxon>eudicotyledons</taxon>
        <taxon>Gunneridae</taxon>
        <taxon>Pentapetalae</taxon>
        <taxon>rosids</taxon>
        <taxon>malvids</taxon>
        <taxon>Malvales</taxon>
        <taxon>Dipterocarpaceae</taxon>
        <taxon>Rubroshorea</taxon>
    </lineage>
</organism>
<keyword evidence="3" id="KW-1185">Reference proteome</keyword>
<dbReference type="EMBL" id="BPVZ01000071">
    <property type="protein sequence ID" value="GKV26315.1"/>
    <property type="molecule type" value="Genomic_DNA"/>
</dbReference>
<protein>
    <recommendedName>
        <fullName evidence="4">RRM domain-containing protein</fullName>
    </recommendedName>
</protein>
<dbReference type="SUPFAM" id="SSF54928">
    <property type="entry name" value="RNA-binding domain, RBD"/>
    <property type="match status" value="1"/>
</dbReference>
<gene>
    <name evidence="2" type="ORF">SLEP1_g35646</name>
</gene>
<evidence type="ECO:0000313" key="3">
    <source>
        <dbReference type="Proteomes" id="UP001054252"/>
    </source>
</evidence>
<feature type="region of interest" description="Disordered" evidence="1">
    <location>
        <begin position="112"/>
        <end position="133"/>
    </location>
</feature>
<feature type="compositionally biased region" description="Polar residues" evidence="1">
    <location>
        <begin position="441"/>
        <end position="456"/>
    </location>
</feature>
<dbReference type="AlphaFoldDB" id="A0AAV5KP60"/>
<evidence type="ECO:0000256" key="1">
    <source>
        <dbReference type="SAM" id="MobiDB-lite"/>
    </source>
</evidence>
<dbReference type="InterPro" id="IPR035979">
    <property type="entry name" value="RBD_domain_sf"/>
</dbReference>